<evidence type="ECO:0000259" key="5">
    <source>
        <dbReference type="PROSITE" id="PS50178"/>
    </source>
</evidence>
<evidence type="ECO:0000313" key="6">
    <source>
        <dbReference type="EMBL" id="KAK7794790.1"/>
    </source>
</evidence>
<evidence type="ECO:0000256" key="2">
    <source>
        <dbReference type="ARBA" id="ARBA00022771"/>
    </source>
</evidence>
<dbReference type="AlphaFoldDB" id="A0AAN9VGR9"/>
<dbReference type="EMBL" id="JAZDUA010000318">
    <property type="protein sequence ID" value="KAK7794790.1"/>
    <property type="molecule type" value="Genomic_DNA"/>
</dbReference>
<dbReference type="PANTHER" id="PTHR13510">
    <property type="entry name" value="FYVE-FINGER-CONTAINING RAB5 EFFECTOR PROTEIN RABENOSYN-5-RELATED"/>
    <property type="match status" value="1"/>
</dbReference>
<keyword evidence="7" id="KW-1185">Reference proteome</keyword>
<evidence type="ECO:0000256" key="4">
    <source>
        <dbReference type="PROSITE-ProRule" id="PRU00091"/>
    </source>
</evidence>
<protein>
    <recommendedName>
        <fullName evidence="5">FYVE-type domain-containing protein</fullName>
    </recommendedName>
</protein>
<dbReference type="Gene3D" id="3.30.40.10">
    <property type="entry name" value="Zinc/RING finger domain, C3HC4 (zinc finger)"/>
    <property type="match status" value="1"/>
</dbReference>
<sequence>MAECGEILEGFLCPICKADLGSEHQLRIHFQDEAHKEHQDVFKSLKDVFEKAKKKILKIDDEVYVPEFSSNVVPISEPHSSTLFRFEPQEIGEFRCHTAYFRELRNKRLERYTAETNKLLIRLGKLMLDLPVDPLKRKTHEQAIVPWIDDRDVKLCPSCARSFNMMRRKHHCRLCGAIMCHDCTRFLELSEAKKMINMSFGSDGEPNEGASTSIVKNFPPFRPLGRSSSNNSLNSVLSLVDAKTGEQHLRLCIHCKELLETREKLKETRNLKPIISQFYERLQLYITEVDQLCTLYCKMCQSLNCGEKTHTVVEAQELRGKILTLAGSIDNLSKKIAILGTKDVENPPKGRTLQLQQNIKIATNYYLKDRVIGLPSVPTELAFKSLQESRR</sequence>
<dbReference type="InterPro" id="IPR052727">
    <property type="entry name" value="Rab4/Rab5_effector"/>
</dbReference>
<feature type="domain" description="FYVE-type" evidence="5">
    <location>
        <begin position="150"/>
        <end position="260"/>
    </location>
</feature>
<gene>
    <name evidence="6" type="ORF">R5R35_004129</name>
</gene>
<dbReference type="PANTHER" id="PTHR13510:SF44">
    <property type="entry name" value="RABENOSYN-5"/>
    <property type="match status" value="1"/>
</dbReference>
<dbReference type="Pfam" id="PF01363">
    <property type="entry name" value="FYVE"/>
    <property type="match status" value="1"/>
</dbReference>
<keyword evidence="1" id="KW-0479">Metal-binding</keyword>
<dbReference type="SMART" id="SM00064">
    <property type="entry name" value="FYVE"/>
    <property type="match status" value="1"/>
</dbReference>
<dbReference type="PROSITE" id="PS00028">
    <property type="entry name" value="ZINC_FINGER_C2H2_1"/>
    <property type="match status" value="1"/>
</dbReference>
<proteinExistence type="predicted"/>
<keyword evidence="3" id="KW-0862">Zinc</keyword>
<accession>A0AAN9VGR9</accession>
<comment type="caution">
    <text evidence="6">The sequence shown here is derived from an EMBL/GenBank/DDBJ whole genome shotgun (WGS) entry which is preliminary data.</text>
</comment>
<dbReference type="SUPFAM" id="SSF57903">
    <property type="entry name" value="FYVE/PHD zinc finger"/>
    <property type="match status" value="1"/>
</dbReference>
<dbReference type="InterPro" id="IPR011011">
    <property type="entry name" value="Znf_FYVE_PHD"/>
</dbReference>
<dbReference type="PROSITE" id="PS50178">
    <property type="entry name" value="ZF_FYVE"/>
    <property type="match status" value="1"/>
</dbReference>
<dbReference type="InterPro" id="IPR000306">
    <property type="entry name" value="Znf_FYVE"/>
</dbReference>
<keyword evidence="2 4" id="KW-0863">Zinc-finger</keyword>
<dbReference type="GO" id="GO:0008270">
    <property type="term" value="F:zinc ion binding"/>
    <property type="evidence" value="ECO:0007669"/>
    <property type="project" value="UniProtKB-KW"/>
</dbReference>
<dbReference type="InterPro" id="IPR017455">
    <property type="entry name" value="Znf_FYVE-rel"/>
</dbReference>
<evidence type="ECO:0000256" key="3">
    <source>
        <dbReference type="ARBA" id="ARBA00022833"/>
    </source>
</evidence>
<evidence type="ECO:0000313" key="7">
    <source>
        <dbReference type="Proteomes" id="UP001378592"/>
    </source>
</evidence>
<dbReference type="InterPro" id="IPR013083">
    <property type="entry name" value="Znf_RING/FYVE/PHD"/>
</dbReference>
<reference evidence="6 7" key="1">
    <citation type="submission" date="2024-03" db="EMBL/GenBank/DDBJ databases">
        <title>The genome assembly and annotation of the cricket Gryllus longicercus Weissman &amp; Gray.</title>
        <authorList>
            <person name="Szrajer S."/>
            <person name="Gray D."/>
            <person name="Ylla G."/>
        </authorList>
    </citation>
    <scope>NUCLEOTIDE SEQUENCE [LARGE SCALE GENOMIC DNA]</scope>
    <source>
        <strain evidence="6">DAG 2021-001</strain>
        <tissue evidence="6">Whole body minus gut</tissue>
    </source>
</reference>
<evidence type="ECO:0000256" key="1">
    <source>
        <dbReference type="ARBA" id="ARBA00022723"/>
    </source>
</evidence>
<dbReference type="Proteomes" id="UP001378592">
    <property type="component" value="Unassembled WGS sequence"/>
</dbReference>
<name>A0AAN9VGR9_9ORTH</name>
<dbReference type="InterPro" id="IPR013087">
    <property type="entry name" value="Znf_C2H2_type"/>
</dbReference>
<organism evidence="6 7">
    <name type="scientific">Gryllus longicercus</name>
    <dbReference type="NCBI Taxonomy" id="2509291"/>
    <lineage>
        <taxon>Eukaryota</taxon>
        <taxon>Metazoa</taxon>
        <taxon>Ecdysozoa</taxon>
        <taxon>Arthropoda</taxon>
        <taxon>Hexapoda</taxon>
        <taxon>Insecta</taxon>
        <taxon>Pterygota</taxon>
        <taxon>Neoptera</taxon>
        <taxon>Polyneoptera</taxon>
        <taxon>Orthoptera</taxon>
        <taxon>Ensifera</taxon>
        <taxon>Gryllidea</taxon>
        <taxon>Grylloidea</taxon>
        <taxon>Gryllidae</taxon>
        <taxon>Gryllinae</taxon>
        <taxon>Gryllus</taxon>
    </lineage>
</organism>